<dbReference type="Proteomes" id="UP001221519">
    <property type="component" value="Chromosome"/>
</dbReference>
<proteinExistence type="predicted"/>
<evidence type="ECO:0000313" key="2">
    <source>
        <dbReference type="EMBL" id="WDH82959.1"/>
    </source>
</evidence>
<evidence type="ECO:0000313" key="3">
    <source>
        <dbReference type="EMBL" id="WDI02704.1"/>
    </source>
</evidence>
<sequence>MNTLLIALFIILPFILSAISLLFKPIQRVLHFIALFCFYAAGVCLLISVYHTNMSGMTFTTQIHHILLDPLFVIPAAYLGIYIPFLIITYLLLPKKK</sequence>
<keyword evidence="1" id="KW-1133">Transmembrane helix</keyword>
<dbReference type="AlphaFoldDB" id="A0AAX3N1D8"/>
<evidence type="ECO:0008006" key="6">
    <source>
        <dbReference type="Google" id="ProtNLM"/>
    </source>
</evidence>
<name>A0AAX3N1D8_9BACL</name>
<protein>
    <recommendedName>
        <fullName evidence="6">Transposase</fullName>
    </recommendedName>
</protein>
<dbReference type="Proteomes" id="UP001220962">
    <property type="component" value="Chromosome"/>
</dbReference>
<feature type="transmembrane region" description="Helical" evidence="1">
    <location>
        <begin position="30"/>
        <end position="51"/>
    </location>
</feature>
<evidence type="ECO:0000256" key="1">
    <source>
        <dbReference type="SAM" id="Phobius"/>
    </source>
</evidence>
<accession>A0AAX3N1D8</accession>
<dbReference type="EMBL" id="CP118108">
    <property type="protein sequence ID" value="WDI02704.1"/>
    <property type="molecule type" value="Genomic_DNA"/>
</dbReference>
<keyword evidence="5" id="KW-1185">Reference proteome</keyword>
<feature type="transmembrane region" description="Helical" evidence="1">
    <location>
        <begin position="6"/>
        <end position="23"/>
    </location>
</feature>
<evidence type="ECO:0000313" key="4">
    <source>
        <dbReference type="Proteomes" id="UP001220962"/>
    </source>
</evidence>
<organism evidence="2 4">
    <name type="scientific">Paenibacillus urinalis</name>
    <dbReference type="NCBI Taxonomy" id="521520"/>
    <lineage>
        <taxon>Bacteria</taxon>
        <taxon>Bacillati</taxon>
        <taxon>Bacillota</taxon>
        <taxon>Bacilli</taxon>
        <taxon>Bacillales</taxon>
        <taxon>Paenibacillaceae</taxon>
        <taxon>Paenibacillus</taxon>
    </lineage>
</organism>
<dbReference type="RefSeq" id="WP_047912468.1">
    <property type="nucleotide sequence ID" value="NZ_CP118101.1"/>
</dbReference>
<keyword evidence="1" id="KW-0812">Transmembrane</keyword>
<gene>
    <name evidence="2" type="ORF">PUW23_01555</name>
    <name evidence="3" type="ORF">PUW25_01560</name>
</gene>
<dbReference type="EMBL" id="CP118101">
    <property type="protein sequence ID" value="WDH82959.1"/>
    <property type="molecule type" value="Genomic_DNA"/>
</dbReference>
<feature type="transmembrane region" description="Helical" evidence="1">
    <location>
        <begin position="71"/>
        <end position="93"/>
    </location>
</feature>
<evidence type="ECO:0000313" key="5">
    <source>
        <dbReference type="Proteomes" id="UP001221519"/>
    </source>
</evidence>
<keyword evidence="1" id="KW-0472">Membrane</keyword>
<reference evidence="2 5" key="1">
    <citation type="submission" date="2023-02" db="EMBL/GenBank/DDBJ databases">
        <title>Pathogen: clinical or host-associated sample.</title>
        <authorList>
            <person name="Hergert J."/>
            <person name="Casey R."/>
            <person name="Wagner J."/>
            <person name="Young E.L."/>
            <person name="Oakeson K.F."/>
        </authorList>
    </citation>
    <scope>NUCLEOTIDE SEQUENCE</scope>
    <source>
        <strain evidence="3 5">2022CK-00829</strain>
        <strain evidence="2">2022CK-00830</strain>
    </source>
</reference>